<accession>A0ABY4W415</accession>
<protein>
    <recommendedName>
        <fullName evidence="4">CTP synthetase</fullName>
    </recommendedName>
</protein>
<feature type="transmembrane region" description="Helical" evidence="1">
    <location>
        <begin position="38"/>
        <end position="57"/>
    </location>
</feature>
<keyword evidence="3" id="KW-1185">Reference proteome</keyword>
<feature type="transmembrane region" description="Helical" evidence="1">
    <location>
        <begin position="12"/>
        <end position="32"/>
    </location>
</feature>
<sequence length="63" mass="7235">MERLLPIWQRLVITFVAMLVASYLAGLLWVFLTGWEMPSYVAGIVGGVTTLPVWELLKRFRPK</sequence>
<keyword evidence="1" id="KW-0472">Membrane</keyword>
<proteinExistence type="predicted"/>
<evidence type="ECO:0008006" key="4">
    <source>
        <dbReference type="Google" id="ProtNLM"/>
    </source>
</evidence>
<evidence type="ECO:0000313" key="2">
    <source>
        <dbReference type="EMBL" id="USG61933.1"/>
    </source>
</evidence>
<dbReference type="RefSeq" id="WP_251935366.1">
    <property type="nucleotide sequence ID" value="NZ_CP098747.1"/>
</dbReference>
<name>A0ABY4W415_9PROT</name>
<keyword evidence="1" id="KW-0812">Transmembrane</keyword>
<reference evidence="2" key="1">
    <citation type="submission" date="2022-06" db="EMBL/GenBank/DDBJ databases">
        <title>Sneathiella actinostolidae sp. nov., isolated from a sea anemonein the Western Pacific Ocean.</title>
        <authorList>
            <person name="Wei M.J."/>
        </authorList>
    </citation>
    <scope>NUCLEOTIDE SEQUENCE</scope>
    <source>
        <strain evidence="2">PHK-P5</strain>
    </source>
</reference>
<dbReference type="EMBL" id="CP098747">
    <property type="protein sequence ID" value="USG61933.1"/>
    <property type="molecule type" value="Genomic_DNA"/>
</dbReference>
<organism evidence="2 3">
    <name type="scientific">Sneathiella marina</name>
    <dbReference type="NCBI Taxonomy" id="2950108"/>
    <lineage>
        <taxon>Bacteria</taxon>
        <taxon>Pseudomonadati</taxon>
        <taxon>Pseudomonadota</taxon>
        <taxon>Alphaproteobacteria</taxon>
        <taxon>Sneathiellales</taxon>
        <taxon>Sneathiellaceae</taxon>
        <taxon>Sneathiella</taxon>
    </lineage>
</organism>
<evidence type="ECO:0000313" key="3">
    <source>
        <dbReference type="Proteomes" id="UP001056291"/>
    </source>
</evidence>
<gene>
    <name evidence="2" type="ORF">NBZ79_02960</name>
</gene>
<evidence type="ECO:0000256" key="1">
    <source>
        <dbReference type="SAM" id="Phobius"/>
    </source>
</evidence>
<dbReference type="Proteomes" id="UP001056291">
    <property type="component" value="Chromosome"/>
</dbReference>
<keyword evidence="1" id="KW-1133">Transmembrane helix</keyword>